<organism evidence="2 3">
    <name type="scientific">Massilia solisilvae</name>
    <dbReference type="NCBI Taxonomy" id="1811225"/>
    <lineage>
        <taxon>Bacteria</taxon>
        <taxon>Pseudomonadati</taxon>
        <taxon>Pseudomonadota</taxon>
        <taxon>Betaproteobacteria</taxon>
        <taxon>Burkholderiales</taxon>
        <taxon>Oxalobacteraceae</taxon>
        <taxon>Telluria group</taxon>
        <taxon>Massilia</taxon>
    </lineage>
</organism>
<dbReference type="RefSeq" id="WP_258857164.1">
    <property type="nucleotide sequence ID" value="NZ_JANUGV010000004.1"/>
</dbReference>
<dbReference type="PANTHER" id="PTHR43539">
    <property type="entry name" value="FLAVIN-BINDING MONOOXYGENASE-LIKE PROTEIN (AFU_ORTHOLOGUE AFUA_4G09220)"/>
    <property type="match status" value="1"/>
</dbReference>
<sequence>MSTDTTPDNLPVAVLGAGPVGLASAAHLLARGLTPLVLEAGSAVAANLATYRHVRLFSPWQFNVDKAARRLLLQHGWNAPADDGLPTAGELVDQYLAPLASLPALAPHLKFGQRVIAITRAGFDKVKTKGREAAPFIVRTQTAEGPQEFLARAVIDATGTWSHPNPLGANGIAAIGESALCERIAYGMPDVAGQERSRYAGHRVLVVGAGHSAAGSLLALAQLAEQDPRTSIVWATRSGQLARVFGGGDADGLRARGQLGQRLKALRDSGSLEMHQDFRIREIVGSGGKLRVIGEPKDGAAPAIDGIDRIVCATGARPDLSITRELRVRHDPWLESTDLLAPLIDPNEHSCGSVRPHGHRELAHPESGYYAVGAKSYGRAPNFLMATGYEQVRSVVAALAGDMGAADDVQLELPETGVCNTRLAYEDAETEKRSGCCGGPGPRGNAQDQSSGCCGDAKPAAGTGTLRLKELPARWFRMLALSGAHCCA</sequence>
<gene>
    <name evidence="2" type="ORF">NX773_15170</name>
</gene>
<dbReference type="InterPro" id="IPR050982">
    <property type="entry name" value="Auxin_biosynth/cation_transpt"/>
</dbReference>
<dbReference type="Gene3D" id="3.50.50.60">
    <property type="entry name" value="FAD/NAD(P)-binding domain"/>
    <property type="match status" value="1"/>
</dbReference>
<reference evidence="2 3" key="1">
    <citation type="submission" date="2022-08" db="EMBL/GenBank/DDBJ databases">
        <title>Reclassification of Massilia species as members of the genera Telluria, Duganella, Pseudoduganella, Mokoshia gen. nov. and Zemynaea gen. nov. using orthogonal and non-orthogonal genome-based approaches.</title>
        <authorList>
            <person name="Bowman J.P."/>
        </authorList>
    </citation>
    <scope>NUCLEOTIDE SEQUENCE [LARGE SCALE GENOMIC DNA]</scope>
    <source>
        <strain evidence="2 3">JCM 31607</strain>
    </source>
</reference>
<keyword evidence="3" id="KW-1185">Reference proteome</keyword>
<dbReference type="PRINTS" id="PR00368">
    <property type="entry name" value="FADPNR"/>
</dbReference>
<dbReference type="PRINTS" id="PR00411">
    <property type="entry name" value="PNDRDTASEI"/>
</dbReference>
<evidence type="ECO:0000256" key="1">
    <source>
        <dbReference type="ARBA" id="ARBA00023002"/>
    </source>
</evidence>
<dbReference type="InterPro" id="IPR036188">
    <property type="entry name" value="FAD/NAD-bd_sf"/>
</dbReference>
<evidence type="ECO:0000313" key="2">
    <source>
        <dbReference type="EMBL" id="MCS0609510.1"/>
    </source>
</evidence>
<dbReference type="SUPFAM" id="SSF51905">
    <property type="entry name" value="FAD/NAD(P)-binding domain"/>
    <property type="match status" value="1"/>
</dbReference>
<comment type="caution">
    <text evidence="2">The sequence shown here is derived from an EMBL/GenBank/DDBJ whole genome shotgun (WGS) entry which is preliminary data.</text>
</comment>
<protein>
    <submittedName>
        <fullName evidence="2">NAD(P)-binding domain-containing protein</fullName>
    </submittedName>
</protein>
<keyword evidence="1" id="KW-0560">Oxidoreductase</keyword>
<evidence type="ECO:0000313" key="3">
    <source>
        <dbReference type="Proteomes" id="UP001205861"/>
    </source>
</evidence>
<dbReference type="Proteomes" id="UP001205861">
    <property type="component" value="Unassembled WGS sequence"/>
</dbReference>
<dbReference type="PANTHER" id="PTHR43539:SF78">
    <property type="entry name" value="FLAVIN-CONTAINING MONOOXYGENASE"/>
    <property type="match status" value="1"/>
</dbReference>
<dbReference type="Pfam" id="PF13450">
    <property type="entry name" value="NAD_binding_8"/>
    <property type="match status" value="1"/>
</dbReference>
<name>A0ABT2BN69_9BURK</name>
<accession>A0ABT2BN69</accession>
<proteinExistence type="predicted"/>
<dbReference type="EMBL" id="JANUGV010000004">
    <property type="protein sequence ID" value="MCS0609510.1"/>
    <property type="molecule type" value="Genomic_DNA"/>
</dbReference>